<evidence type="ECO:0000313" key="3">
    <source>
        <dbReference type="Proteomes" id="UP000046155"/>
    </source>
</evidence>
<dbReference type="CDD" id="cd04182">
    <property type="entry name" value="GT_2_like_f"/>
    <property type="match status" value="1"/>
</dbReference>
<evidence type="ECO:0000313" key="2">
    <source>
        <dbReference type="EMBL" id="CEO87978.1"/>
    </source>
</evidence>
<keyword evidence="2" id="KW-0548">Nucleotidyltransferase</keyword>
<evidence type="ECO:0000259" key="1">
    <source>
        <dbReference type="Pfam" id="PF12804"/>
    </source>
</evidence>
<dbReference type="OrthoDB" id="9797742at2"/>
<accession>A0A0B7MIB9</accession>
<dbReference type="SUPFAM" id="SSF53448">
    <property type="entry name" value="Nucleotide-diphospho-sugar transferases"/>
    <property type="match status" value="1"/>
</dbReference>
<dbReference type="InterPro" id="IPR029044">
    <property type="entry name" value="Nucleotide-diphossugar_trans"/>
</dbReference>
<name>A0A0B7MIB9_9FIRM</name>
<gene>
    <name evidence="2" type="ORF">SSCH_1380007</name>
</gene>
<keyword evidence="2" id="KW-0808">Transferase</keyword>
<dbReference type="Gene3D" id="3.90.550.10">
    <property type="entry name" value="Spore Coat Polysaccharide Biosynthesis Protein SpsA, Chain A"/>
    <property type="match status" value="1"/>
</dbReference>
<dbReference type="AlphaFoldDB" id="A0A0B7MIB9"/>
<dbReference type="PANTHER" id="PTHR43777:SF1">
    <property type="entry name" value="MOLYBDENUM COFACTOR CYTIDYLYLTRANSFERASE"/>
    <property type="match status" value="1"/>
</dbReference>
<dbReference type="GO" id="GO:0016779">
    <property type="term" value="F:nucleotidyltransferase activity"/>
    <property type="evidence" value="ECO:0007669"/>
    <property type="project" value="UniProtKB-KW"/>
</dbReference>
<dbReference type="RefSeq" id="WP_044664241.1">
    <property type="nucleotide sequence ID" value="NZ_CDRZ01000044.1"/>
</dbReference>
<dbReference type="InterPro" id="IPR025877">
    <property type="entry name" value="MobA-like_NTP_Trfase"/>
</dbReference>
<sequence>MIAAVILAAGLSRRLGRPKQLLKLGSKTIIEHVVENVLQTEVCEVIVVLGAHCQEIRQILNSYPVKCIYNPSYQDGIGTSVAVGAGAVAPDVKGIMFVVGDQPLLSPDYMNQLLKVFLEKNPLILKPENSMPAIFSSNLKQELMCLKGDTGGRQLIKKYREKVVTVPGIPAHQSLDVDTEKDYKKILETWRSMHT</sequence>
<dbReference type="PANTHER" id="PTHR43777">
    <property type="entry name" value="MOLYBDENUM COFACTOR CYTIDYLYLTRANSFERASE"/>
    <property type="match status" value="1"/>
</dbReference>
<dbReference type="Pfam" id="PF12804">
    <property type="entry name" value="NTP_transf_3"/>
    <property type="match status" value="1"/>
</dbReference>
<feature type="domain" description="MobA-like NTP transferase" evidence="1">
    <location>
        <begin position="4"/>
        <end position="161"/>
    </location>
</feature>
<reference evidence="3" key="1">
    <citation type="submission" date="2015-01" db="EMBL/GenBank/DDBJ databases">
        <authorList>
            <person name="Manzoor Shahid"/>
            <person name="Zubair Saima"/>
        </authorList>
    </citation>
    <scope>NUCLEOTIDE SEQUENCE [LARGE SCALE GENOMIC DNA]</scope>
    <source>
        <strain evidence="3">Sp3</strain>
    </source>
</reference>
<keyword evidence="3" id="KW-1185">Reference proteome</keyword>
<dbReference type="Proteomes" id="UP000046155">
    <property type="component" value="Unassembled WGS sequence"/>
</dbReference>
<proteinExistence type="predicted"/>
<organism evidence="2 3">
    <name type="scientific">Syntrophaceticus schinkii</name>
    <dbReference type="NCBI Taxonomy" id="499207"/>
    <lineage>
        <taxon>Bacteria</taxon>
        <taxon>Bacillati</taxon>
        <taxon>Bacillota</taxon>
        <taxon>Clostridia</taxon>
        <taxon>Thermoanaerobacterales</taxon>
        <taxon>Thermoanaerobacterales Family III. Incertae Sedis</taxon>
        <taxon>Syntrophaceticus</taxon>
    </lineage>
</organism>
<protein>
    <submittedName>
        <fullName evidence="2">Molybdenum cofactor cytidylyltransferase</fullName>
    </submittedName>
</protein>
<dbReference type="EMBL" id="CDRZ01000044">
    <property type="protein sequence ID" value="CEO87978.1"/>
    <property type="molecule type" value="Genomic_DNA"/>
</dbReference>